<keyword evidence="2" id="KW-0732">Signal</keyword>
<feature type="chain" id="PRO_5044680290" description="EGF-like domain-containing protein" evidence="2">
    <location>
        <begin position="25"/>
        <end position="540"/>
    </location>
</feature>
<dbReference type="AlphaFoldDB" id="A0A8C4H5Z3"/>
<dbReference type="RefSeq" id="XP_051275944.1">
    <property type="nucleotide sequence ID" value="XM_051419984.1"/>
</dbReference>
<dbReference type="Ensembl" id="ENSDLAT00005040292.2">
    <property type="protein sequence ID" value="ENSDLAP00005037748.2"/>
    <property type="gene ID" value="ENSDLAG00005016839.2"/>
</dbReference>
<dbReference type="PROSITE" id="PS50026">
    <property type="entry name" value="EGF_3"/>
    <property type="match status" value="1"/>
</dbReference>
<dbReference type="PANTHER" id="PTHR40472:SF6">
    <property type="entry name" value="RICIN B-TYPE LECTIN DOMAIN-CONTAINING PROTEIN"/>
    <property type="match status" value="1"/>
</dbReference>
<keyword evidence="1" id="KW-0245">EGF-like domain</keyword>
<dbReference type="PANTHER" id="PTHR40472">
    <property type="entry name" value="RICIN B-TYPE LECTIN DOMAIN-CONTAINING PROTEIN"/>
    <property type="match status" value="1"/>
</dbReference>
<evidence type="ECO:0000313" key="4">
    <source>
        <dbReference type="Ensembl" id="ENSDLAP00005037748.2"/>
    </source>
</evidence>
<dbReference type="Proteomes" id="UP000694389">
    <property type="component" value="Unassembled WGS sequence"/>
</dbReference>
<evidence type="ECO:0000313" key="5">
    <source>
        <dbReference type="Proteomes" id="UP000694389"/>
    </source>
</evidence>
<gene>
    <name evidence="4" type="primary">LOC127374539</name>
</gene>
<dbReference type="InterPro" id="IPR039051">
    <property type="entry name" value="SE-CTX-like"/>
</dbReference>
<evidence type="ECO:0000259" key="3">
    <source>
        <dbReference type="PROSITE" id="PS50026"/>
    </source>
</evidence>
<dbReference type="PROSITE" id="PS00022">
    <property type="entry name" value="EGF_1"/>
    <property type="match status" value="1"/>
</dbReference>
<dbReference type="CDD" id="cd00054">
    <property type="entry name" value="EGF_CA"/>
    <property type="match status" value="1"/>
</dbReference>
<feature type="signal peptide" evidence="2">
    <location>
        <begin position="1"/>
        <end position="24"/>
    </location>
</feature>
<protein>
    <recommendedName>
        <fullName evidence="3">EGF-like domain-containing protein</fullName>
    </recommendedName>
</protein>
<dbReference type="PROSITE" id="PS01186">
    <property type="entry name" value="EGF_2"/>
    <property type="match status" value="1"/>
</dbReference>
<dbReference type="Ensembl" id="ENSDLAT00005078570.1">
    <property type="protein sequence ID" value="ENSDLAP00005077294.1"/>
    <property type="gene ID" value="ENSDLAG00005016839.2"/>
</dbReference>
<comment type="caution">
    <text evidence="1">Lacks conserved residue(s) required for the propagation of feature annotation.</text>
</comment>
<dbReference type="OMA" id="ILLHWAT"/>
<dbReference type="Ensembl" id="ENSDLAT00005081496.1">
    <property type="protein sequence ID" value="ENSDLAP00005076399.1"/>
    <property type="gene ID" value="ENSDLAG00005016839.2"/>
</dbReference>
<dbReference type="Gene3D" id="2.10.25.10">
    <property type="entry name" value="Laminin"/>
    <property type="match status" value="1"/>
</dbReference>
<dbReference type="SUPFAM" id="SSF57196">
    <property type="entry name" value="EGF/Laminin"/>
    <property type="match status" value="1"/>
</dbReference>
<evidence type="ECO:0000256" key="2">
    <source>
        <dbReference type="SAM" id="SignalP"/>
    </source>
</evidence>
<dbReference type="GeneID" id="127374539"/>
<dbReference type="InterPro" id="IPR000742">
    <property type="entry name" value="EGF"/>
</dbReference>
<feature type="disulfide bond" evidence="1">
    <location>
        <begin position="465"/>
        <end position="482"/>
    </location>
</feature>
<evidence type="ECO:0000256" key="1">
    <source>
        <dbReference type="PROSITE-ProRule" id="PRU00076"/>
    </source>
</evidence>
<dbReference type="OrthoDB" id="4405280at2759"/>
<keyword evidence="5" id="KW-1185">Reference proteome</keyword>
<name>A0A8C4H5Z3_DICLA</name>
<keyword evidence="1" id="KW-1015">Disulfide bond</keyword>
<proteinExistence type="predicted"/>
<dbReference type="GeneTree" id="ENSGT01150000287072"/>
<sequence>MEVTRLLSLLASLTLILYWTTSLAQSHDLPSSDLSPAYRVKRDQPFENREKVKETFQAITDALSLVKDLSEVVDVLKKLSKFASVAPGAVGVIFSVVNMVLIFIPQHDPVLSAVNEGFAEVNRKLDSLSLQVSNLATDVEWFNYASVYSQDELRILSAWRKLNELRDNSMSAQTQEEKQRQAEIFINYYEYTGTEASVANLYHYLTVSSTSLSANLNQLLRKKFKCDIRQIGKYNFYFNTLLLRGIVLNKIYWKMIGLNPPYTEAKHAEMFKKVYQAQKSAFEFCIVNYEDYVKTVAQEKSTAISPDNKNDIAVKVKQELDNKYDWYNWVVLVYNTADDGYYTLNSLTKVHVGKVTVAVGNIQKADVVWKDEIMNAARRCFTNCDAKTTIDQCKIKDDIDISTGLGDEILTYPFTKFAKVAYSHSTSYTDFVELPAPLGKTLCGWSYELSVHSSRSIPVCNNPQCQNGGRCTRLADSNLSLCDCEDGYFGDHCENRMDTNEVQRILSQYPVPTIITPSVRLKMIQSKLEQVFNCVNTRCG</sequence>
<organism evidence="4 5">
    <name type="scientific">Dicentrarchus labrax</name>
    <name type="common">European seabass</name>
    <name type="synonym">Morone labrax</name>
    <dbReference type="NCBI Taxonomy" id="13489"/>
    <lineage>
        <taxon>Eukaryota</taxon>
        <taxon>Metazoa</taxon>
        <taxon>Chordata</taxon>
        <taxon>Craniata</taxon>
        <taxon>Vertebrata</taxon>
        <taxon>Euteleostomi</taxon>
        <taxon>Actinopterygii</taxon>
        <taxon>Neopterygii</taxon>
        <taxon>Teleostei</taxon>
        <taxon>Neoteleostei</taxon>
        <taxon>Acanthomorphata</taxon>
        <taxon>Eupercaria</taxon>
        <taxon>Moronidae</taxon>
        <taxon>Dicentrarchus</taxon>
    </lineage>
</organism>
<feature type="disulfide bond" evidence="1">
    <location>
        <begin position="484"/>
        <end position="493"/>
    </location>
</feature>
<reference evidence="4" key="1">
    <citation type="submission" date="2025-05" db="UniProtKB">
        <authorList>
            <consortium name="Ensembl"/>
        </authorList>
    </citation>
    <scope>IDENTIFICATION</scope>
</reference>
<feature type="domain" description="EGF-like" evidence="3">
    <location>
        <begin position="456"/>
        <end position="494"/>
    </location>
</feature>
<accession>A0A8C4H5Z3</accession>